<dbReference type="SUPFAM" id="SSF140453">
    <property type="entry name" value="EsxAB dimer-like"/>
    <property type="match status" value="1"/>
</dbReference>
<organism evidence="1 2">
    <name type="scientific">Saccharopolyspora hirsuta</name>
    <dbReference type="NCBI Taxonomy" id="1837"/>
    <lineage>
        <taxon>Bacteria</taxon>
        <taxon>Bacillati</taxon>
        <taxon>Actinomycetota</taxon>
        <taxon>Actinomycetes</taxon>
        <taxon>Pseudonocardiales</taxon>
        <taxon>Pseudonocardiaceae</taxon>
        <taxon>Saccharopolyspora</taxon>
    </lineage>
</organism>
<protein>
    <submittedName>
        <fullName evidence="1">WXG100 family type VII secretion target</fullName>
    </submittedName>
</protein>
<dbReference type="InterPro" id="IPR010310">
    <property type="entry name" value="T7SS_ESAT-6-like"/>
</dbReference>
<gene>
    <name evidence="1" type="ORF">F1721_23075</name>
</gene>
<accession>A0A5M7BPS9</accession>
<name>A0A5M7BPS9_SACHI</name>
<reference evidence="1 2" key="1">
    <citation type="submission" date="2019-09" db="EMBL/GenBank/DDBJ databases">
        <title>Draft genome sequence of the thermophilic Saccharopolyspora hirsuta VKM Ac-666T.</title>
        <authorList>
            <person name="Lobastova T.G."/>
            <person name="Fokina V."/>
            <person name="Bragin E.Y."/>
            <person name="Shtratnikova V.Y."/>
            <person name="Starodumova I.P."/>
            <person name="Tarlachkov S.V."/>
            <person name="Donova M.V."/>
        </authorList>
    </citation>
    <scope>NUCLEOTIDE SEQUENCE [LARGE SCALE GENOMIC DNA]</scope>
    <source>
        <strain evidence="1 2">VKM Ac-666</strain>
    </source>
</reference>
<comment type="caution">
    <text evidence="1">The sequence shown here is derived from an EMBL/GenBank/DDBJ whole genome shotgun (WGS) entry which is preliminary data.</text>
</comment>
<dbReference type="InterPro" id="IPR036689">
    <property type="entry name" value="ESAT-6-like_sf"/>
</dbReference>
<dbReference type="Proteomes" id="UP000323946">
    <property type="component" value="Unassembled WGS sequence"/>
</dbReference>
<proteinExistence type="predicted"/>
<dbReference type="OrthoDB" id="4247883at2"/>
<dbReference type="AlphaFoldDB" id="A0A5M7BPS9"/>
<evidence type="ECO:0000313" key="2">
    <source>
        <dbReference type="Proteomes" id="UP000323946"/>
    </source>
</evidence>
<keyword evidence="2" id="KW-1185">Reference proteome</keyword>
<sequence length="112" mass="11667">MGAPVRLPEGPVVSGFDVDPEALRGASPKFDAAADKLQSALDKLNAALQAEGKCWGGDQAGQEFGKDYEPGSTSALDTFSGLNGALHQIRGELDATANDWDAVDEGNADSFR</sequence>
<dbReference type="Pfam" id="PF06013">
    <property type="entry name" value="WXG100"/>
    <property type="match status" value="1"/>
</dbReference>
<dbReference type="EMBL" id="VWPH01000011">
    <property type="protein sequence ID" value="KAA5830217.1"/>
    <property type="molecule type" value="Genomic_DNA"/>
</dbReference>
<dbReference type="Gene3D" id="1.10.287.1060">
    <property type="entry name" value="ESAT-6-like"/>
    <property type="match status" value="1"/>
</dbReference>
<evidence type="ECO:0000313" key="1">
    <source>
        <dbReference type="EMBL" id="KAA5830217.1"/>
    </source>
</evidence>